<dbReference type="AlphaFoldDB" id="A0A1M4W7K2"/>
<dbReference type="STRING" id="288992.SAMN04488522_1011163"/>
<dbReference type="InterPro" id="IPR036866">
    <property type="entry name" value="RibonucZ/Hydroxyglut_hydro"/>
</dbReference>
<dbReference type="PANTHER" id="PTHR36839">
    <property type="entry name" value="METALLO-BETA-LACTAMASE FAMILY PROTEIN (AFU_ORTHOLOGUE AFUA_5G12770)"/>
    <property type="match status" value="1"/>
</dbReference>
<name>A0A1M4W7K2_9SPHI</name>
<sequence>MANKYIPMENINRRQWVKHNSFLALFLAIPESLSSFFKDKQIPTMNVQNPICITCGVQYGSASQDHCPVCEDSRQHVNVNGQQWTTLSSINKNHKNIIEKVAPNIYSIYTIPRFGIGQHAHLIISPAGNILWDCISNLDETTIELINKLGGIKAIAISHPHYYSTMLEWSRAFDHAPIYIHHSDQQWVPFKDSAVNFWEGREKVLWDNIRLVLCGGHFDGASVIHIPQHNGQLLTGDMPLVGSDLKTVTFMYSYPNYIPLSAKAIQFAKQSLDPLEYNTVYSAFGAYILEDGKKRVDFSINRYLDRIKS</sequence>
<dbReference type="Gene3D" id="3.60.15.10">
    <property type="entry name" value="Ribonuclease Z/Hydroxyacylglutathione hydrolase-like"/>
    <property type="match status" value="1"/>
</dbReference>
<keyword evidence="2" id="KW-1185">Reference proteome</keyword>
<reference evidence="2" key="1">
    <citation type="submission" date="2016-11" db="EMBL/GenBank/DDBJ databases">
        <authorList>
            <person name="Varghese N."/>
            <person name="Submissions S."/>
        </authorList>
    </citation>
    <scope>NUCLEOTIDE SEQUENCE [LARGE SCALE GENOMIC DNA]</scope>
    <source>
        <strain evidence="2">DSM 16990</strain>
    </source>
</reference>
<evidence type="ECO:0000313" key="2">
    <source>
        <dbReference type="Proteomes" id="UP000184287"/>
    </source>
</evidence>
<dbReference type="PANTHER" id="PTHR36839:SF1">
    <property type="entry name" value="METALLO-BETA-LACTAMASE FAMILY PROTEIN (AFU_ORTHOLOGUE AFUA_5G12770)"/>
    <property type="match status" value="1"/>
</dbReference>
<evidence type="ECO:0008006" key="3">
    <source>
        <dbReference type="Google" id="ProtNLM"/>
    </source>
</evidence>
<evidence type="ECO:0000313" key="1">
    <source>
        <dbReference type="EMBL" id="SHE77130.1"/>
    </source>
</evidence>
<dbReference type="Proteomes" id="UP000184287">
    <property type="component" value="Unassembled WGS sequence"/>
</dbReference>
<organism evidence="1 2">
    <name type="scientific">Pedobacter caeni</name>
    <dbReference type="NCBI Taxonomy" id="288992"/>
    <lineage>
        <taxon>Bacteria</taxon>
        <taxon>Pseudomonadati</taxon>
        <taxon>Bacteroidota</taxon>
        <taxon>Sphingobacteriia</taxon>
        <taxon>Sphingobacteriales</taxon>
        <taxon>Sphingobacteriaceae</taxon>
        <taxon>Pedobacter</taxon>
    </lineage>
</organism>
<dbReference type="RefSeq" id="WP_200800889.1">
    <property type="nucleotide sequence ID" value="NZ_FQUQ01000001.1"/>
</dbReference>
<gene>
    <name evidence="1" type="ORF">SAMN04488522_1011163</name>
</gene>
<accession>A0A1M4W7K2</accession>
<dbReference type="SUPFAM" id="SSF56281">
    <property type="entry name" value="Metallo-hydrolase/oxidoreductase"/>
    <property type="match status" value="1"/>
</dbReference>
<dbReference type="EMBL" id="FQUQ01000001">
    <property type="protein sequence ID" value="SHE77130.1"/>
    <property type="molecule type" value="Genomic_DNA"/>
</dbReference>
<proteinExistence type="predicted"/>
<protein>
    <recommendedName>
        <fullName evidence="3">Metallo-beta-lactamase domain-containing protein</fullName>
    </recommendedName>
</protein>